<dbReference type="KEGG" id="ehx:EMIHUDRAFT_218205"/>
<organism evidence="2 3">
    <name type="scientific">Emiliania huxleyi (strain CCMP1516)</name>
    <dbReference type="NCBI Taxonomy" id="280463"/>
    <lineage>
        <taxon>Eukaryota</taxon>
        <taxon>Haptista</taxon>
        <taxon>Haptophyta</taxon>
        <taxon>Prymnesiophyceae</taxon>
        <taxon>Isochrysidales</taxon>
        <taxon>Noelaerhabdaceae</taxon>
        <taxon>Emiliania</taxon>
    </lineage>
</organism>
<name>A0A0D3I8V0_EMIH1</name>
<dbReference type="OMA" id="GVGVFSH"/>
<reference evidence="3" key="1">
    <citation type="journal article" date="2013" name="Nature">
        <title>Pan genome of the phytoplankton Emiliania underpins its global distribution.</title>
        <authorList>
            <person name="Read B.A."/>
            <person name="Kegel J."/>
            <person name="Klute M.J."/>
            <person name="Kuo A."/>
            <person name="Lefebvre S.C."/>
            <person name="Maumus F."/>
            <person name="Mayer C."/>
            <person name="Miller J."/>
            <person name="Monier A."/>
            <person name="Salamov A."/>
            <person name="Young J."/>
            <person name="Aguilar M."/>
            <person name="Claverie J.M."/>
            <person name="Frickenhaus S."/>
            <person name="Gonzalez K."/>
            <person name="Herman E.K."/>
            <person name="Lin Y.C."/>
            <person name="Napier J."/>
            <person name="Ogata H."/>
            <person name="Sarno A.F."/>
            <person name="Shmutz J."/>
            <person name="Schroeder D."/>
            <person name="de Vargas C."/>
            <person name="Verret F."/>
            <person name="von Dassow P."/>
            <person name="Valentin K."/>
            <person name="Van de Peer Y."/>
            <person name="Wheeler G."/>
            <person name="Dacks J.B."/>
            <person name="Delwiche C.F."/>
            <person name="Dyhrman S.T."/>
            <person name="Glockner G."/>
            <person name="John U."/>
            <person name="Richards T."/>
            <person name="Worden A.Z."/>
            <person name="Zhang X."/>
            <person name="Grigoriev I.V."/>
            <person name="Allen A.E."/>
            <person name="Bidle K."/>
            <person name="Borodovsky M."/>
            <person name="Bowler C."/>
            <person name="Brownlee C."/>
            <person name="Cock J.M."/>
            <person name="Elias M."/>
            <person name="Gladyshev V.N."/>
            <person name="Groth M."/>
            <person name="Guda C."/>
            <person name="Hadaegh A."/>
            <person name="Iglesias-Rodriguez M.D."/>
            <person name="Jenkins J."/>
            <person name="Jones B.M."/>
            <person name="Lawson T."/>
            <person name="Leese F."/>
            <person name="Lindquist E."/>
            <person name="Lobanov A."/>
            <person name="Lomsadze A."/>
            <person name="Malik S.B."/>
            <person name="Marsh M.E."/>
            <person name="Mackinder L."/>
            <person name="Mock T."/>
            <person name="Mueller-Roeber B."/>
            <person name="Pagarete A."/>
            <person name="Parker M."/>
            <person name="Probert I."/>
            <person name="Quesneville H."/>
            <person name="Raines C."/>
            <person name="Rensing S.A."/>
            <person name="Riano-Pachon D.M."/>
            <person name="Richier S."/>
            <person name="Rokitta S."/>
            <person name="Shiraiwa Y."/>
            <person name="Soanes D.M."/>
            <person name="van der Giezen M."/>
            <person name="Wahlund T.M."/>
            <person name="Williams B."/>
            <person name="Wilson W."/>
            <person name="Wolfe G."/>
            <person name="Wurch L.L."/>
        </authorList>
    </citation>
    <scope>NUCLEOTIDE SEQUENCE</scope>
</reference>
<dbReference type="Proteomes" id="UP000013827">
    <property type="component" value="Unassembled WGS sequence"/>
</dbReference>
<reference evidence="2" key="2">
    <citation type="submission" date="2024-10" db="UniProtKB">
        <authorList>
            <consortium name="EnsemblProtists"/>
        </authorList>
    </citation>
    <scope>IDENTIFICATION</scope>
</reference>
<dbReference type="eggNOG" id="ENOG502S5SR">
    <property type="taxonomic scope" value="Eukaryota"/>
</dbReference>
<accession>A0A0D3I8V0</accession>
<dbReference type="AlphaFoldDB" id="A0A0D3I8V0"/>
<evidence type="ECO:0008006" key="4">
    <source>
        <dbReference type="Google" id="ProtNLM"/>
    </source>
</evidence>
<evidence type="ECO:0000256" key="1">
    <source>
        <dbReference type="SAM" id="SignalP"/>
    </source>
</evidence>
<keyword evidence="3" id="KW-1185">Reference proteome</keyword>
<dbReference type="EnsemblProtists" id="EOD07685">
    <property type="protein sequence ID" value="EOD07685"/>
    <property type="gene ID" value="EMIHUDRAFT_218205"/>
</dbReference>
<feature type="signal peptide" evidence="1">
    <location>
        <begin position="1"/>
        <end position="18"/>
    </location>
</feature>
<protein>
    <recommendedName>
        <fullName evidence="4">Prolyl 4-hydroxylase alpha subunit Fe(2+) 2OG dioxygenase domain-containing protein</fullName>
    </recommendedName>
</protein>
<dbReference type="GeneID" id="17253809"/>
<dbReference type="HOGENOM" id="CLU_916418_0_0_1"/>
<dbReference type="PaxDb" id="2903-EOD07685"/>
<evidence type="ECO:0000313" key="2">
    <source>
        <dbReference type="EnsemblProtists" id="EOD07685"/>
    </source>
</evidence>
<proteinExistence type="predicted"/>
<sequence length="277" mass="29899">MPFSSALLLLSIVAHGYSHAPALPASVPVWAVPESLRLPGAAAVESHGRHVSLDALFPGSGLADAWDERASLRTAVRQALRDDLMAPLLRGVGGPKRACALSLGTACMVSWSNALAAHAEGKVDFSRFTAAFADHGVRLSGEAFIRSLGELCGATPHGSLIDIIPLDRRVAHSWHQDSGLPRDTVLLGFPPRDGYEGGGVFSHCVQLSHPLRPSAGDEHGAVVEYERLSDPPPDRIDDAFVLRPLYSKGREVWVSNDAHHLHSTPDRQLREAVWRFM</sequence>
<feature type="chain" id="PRO_5044288210" description="Prolyl 4-hydroxylase alpha subunit Fe(2+) 2OG dioxygenase domain-containing protein" evidence="1">
    <location>
        <begin position="19"/>
        <end position="277"/>
    </location>
</feature>
<keyword evidence="1" id="KW-0732">Signal</keyword>
<dbReference type="RefSeq" id="XP_005760114.1">
    <property type="nucleotide sequence ID" value="XM_005760057.1"/>
</dbReference>
<evidence type="ECO:0000313" key="3">
    <source>
        <dbReference type="Proteomes" id="UP000013827"/>
    </source>
</evidence>